<dbReference type="EMBL" id="CCBN010000002">
    <property type="protein sequence ID" value="CDO52257.1"/>
    <property type="molecule type" value="Genomic_DNA"/>
</dbReference>
<dbReference type="CDD" id="cd04449">
    <property type="entry name" value="DEP_DEPDC5-like"/>
    <property type="match status" value="1"/>
</dbReference>
<evidence type="ECO:0000256" key="3">
    <source>
        <dbReference type="ARBA" id="ARBA00018529"/>
    </source>
</evidence>
<feature type="region of interest" description="Disordered" evidence="5">
    <location>
        <begin position="1691"/>
        <end position="1713"/>
    </location>
</feature>
<name>A0A0J9X648_GEOCN</name>
<feature type="compositionally biased region" description="Polar residues" evidence="5">
    <location>
        <begin position="547"/>
        <end position="561"/>
    </location>
</feature>
<feature type="compositionally biased region" description="Low complexity" evidence="5">
    <location>
        <begin position="785"/>
        <end position="797"/>
    </location>
</feature>
<dbReference type="PANTHER" id="PTHR13179">
    <property type="entry name" value="DEP DOMAIN CONTAINING PROTEIN 5"/>
    <property type="match status" value="1"/>
</dbReference>
<dbReference type="GO" id="GO:0005774">
    <property type="term" value="C:vacuolar membrane"/>
    <property type="evidence" value="ECO:0007669"/>
    <property type="project" value="UniProtKB-SubCell"/>
</dbReference>
<evidence type="ECO:0000256" key="5">
    <source>
        <dbReference type="SAM" id="MobiDB-lite"/>
    </source>
</evidence>
<feature type="region of interest" description="Disordered" evidence="5">
    <location>
        <begin position="1333"/>
        <end position="1358"/>
    </location>
</feature>
<evidence type="ECO:0000256" key="2">
    <source>
        <dbReference type="ARBA" id="ARBA00005643"/>
    </source>
</evidence>
<dbReference type="InterPro" id="IPR048255">
    <property type="entry name" value="IML1_N"/>
</dbReference>
<dbReference type="OrthoDB" id="39497at2759"/>
<gene>
    <name evidence="7" type="ORF">BN980_GECA02s08106g</name>
</gene>
<evidence type="ECO:0000256" key="4">
    <source>
        <dbReference type="ARBA" id="ARBA00021881"/>
    </source>
</evidence>
<dbReference type="PANTHER" id="PTHR13179:SF8">
    <property type="entry name" value="GATOR COMPLEX PROTEIN DEPDC5"/>
    <property type="match status" value="1"/>
</dbReference>
<feature type="compositionally biased region" description="Low complexity" evidence="5">
    <location>
        <begin position="1"/>
        <end position="27"/>
    </location>
</feature>
<dbReference type="GO" id="GO:0005096">
    <property type="term" value="F:GTPase activator activity"/>
    <property type="evidence" value="ECO:0007669"/>
    <property type="project" value="InterPro"/>
</dbReference>
<reference evidence="7" key="1">
    <citation type="submission" date="2014-03" db="EMBL/GenBank/DDBJ databases">
        <authorList>
            <person name="Casaregola S."/>
        </authorList>
    </citation>
    <scope>NUCLEOTIDE SEQUENCE [LARGE SCALE GENOMIC DNA]</scope>
    <source>
        <strain evidence="7">CLIB 918</strain>
    </source>
</reference>
<dbReference type="InterPro" id="IPR036390">
    <property type="entry name" value="WH_DNA-bd_sf"/>
</dbReference>
<dbReference type="GO" id="GO:0035556">
    <property type="term" value="P:intracellular signal transduction"/>
    <property type="evidence" value="ECO:0007669"/>
    <property type="project" value="InterPro"/>
</dbReference>
<accession>A0A0J9X648</accession>
<proteinExistence type="inferred from homology"/>
<dbReference type="Pfam" id="PF00610">
    <property type="entry name" value="DEP"/>
    <property type="match status" value="1"/>
</dbReference>
<feature type="compositionally biased region" description="Polar residues" evidence="5">
    <location>
        <begin position="1370"/>
        <end position="1389"/>
    </location>
</feature>
<feature type="region of interest" description="Disordered" evidence="5">
    <location>
        <begin position="536"/>
        <end position="561"/>
    </location>
</feature>
<dbReference type="GO" id="GO:0010508">
    <property type="term" value="P:positive regulation of autophagy"/>
    <property type="evidence" value="ECO:0007669"/>
    <property type="project" value="TreeGrafter"/>
</dbReference>
<comment type="similarity">
    <text evidence="2">Belongs to the IML1 family.</text>
</comment>
<feature type="compositionally biased region" description="Polar residues" evidence="5">
    <location>
        <begin position="1695"/>
        <end position="1713"/>
    </location>
</feature>
<protein>
    <recommendedName>
        <fullName evidence="3">Vacuolar membrane-associated protein IML1</fullName>
    </recommendedName>
    <alternativeName>
        <fullName evidence="4">Vacuolar membrane-associated protein iml1</fullName>
    </alternativeName>
</protein>
<sequence length="1713" mass="192682">MSRHNSMMSDSPSLSVSSHQQSDSNSPPLFENTDRVHEKYTADAKILNILTHNPEDYGYEVLVDISQLPEGTEEGDVAELTTVNQTPVQRTLFTVKSPPESFFRDSKWSNVQISFVPSYWQNTIDLPSRGKVSVRLREKSEVTADLIELYFKDAYLTRADMWRLSSTLQGKCCFRTQRISYCDCVRATILDIYRNGKKVKFAYIGADTRIIYRSESARMVYFLQISAEMWHFEESGQVIFHKMINSFLPEVFKRWHENKAHHVVTIILFTSVDVSNGSKQLGHGEVATETRDYFRVVVDQVHISKWSEIMAKLRHEFSTFDKDVLLQENGSIKGRILPAIKGNLLQAISIASTLVSSKFIDRDLRRTGLQTLIITPGAGIFDVDYNLLYQTSLKLLSIEIGIDLVCLSRAPLHVTPLFRYKNEQNEVKHCVPSWLDISFWSSTDRYTNQWIPRCKIYEIQMMGVMENEESSMSVDYLPDKLHSTESLDEEMSKYDREVFSTLEFSSHIKKTLDDSAHKLASKSDTHINTLPQKSARIEAGNFEPISNARQSSRSVSDGSAGNKSPLIVYSPYATIRKGTGILLLAPEMRQSNNVPSKLAKSSATTEVDLSQASIDASINARPVTEQDANNGKTDSDVPSLLSPVAKVIRKTLSFSRKASTSSLRTELTPSSSDLVSEETLKPDGFSNASRWLTEMFPGVEPKAPPSSDPRINRKPSALSGSGTPGLAKPSLAVSISHPNFASAKNTGFNADINSGTDGLLETFTINPKNTDTNFQKAPNSLFHRSSSPPSLESSSSSIKNIGVTRRLSESATSFSNLKKKDHDFKSSRQTEERHSMWMTISNPSRCTNSNIANISNYGKWQYVYPKGVKRRTVKWRSLKSPASLPLITPVSPSANQYKDYTFKFYGVTLERETSEYDTVYKLLHEMVAVRLAMGFQIMSKDRVQHLEPPRSSLKIVEIIPFNPVGCRIYMSMGTVIHRLTCEGEDKSNDITVHTHTNFELKFLTPKPNITEVEDDETNQSKVVTGLFVKTRYQKNYSPVDFDFFSNTVPMFNWNQVDQVLTGYEDQVFNDPRMYRIRLVLVPVNISGKSTNHDTGDKLTIEEYRLEGLKVLLTQLQRGIYDRSGKRETLRQAKKNTPQVEFYTGDFDSFLLRLKENIETEGFKKDSLFIQPNERFDQQNIKLSQLAAEIQAPITGIKLVDRTWHLRVHKCCFVGLEFVSWLLKNFKDIKKPNDAVIYGNLLMKQGLFHHVENRHTFLNGHYFYQLSPEYAIPDEAEKEKQPWFGQKRQQSSNNISTLLTSNSGDNGSSSGANGLGSTIISRTQSMSSIVNFKKMHHKKHSASNNSTDSGKDLSPTSPKSIIFQDSTISEQGTGSNVSLIPPSLSGTEASTIRRKPPTVYLSSSIKYNVDLKKRSNRPENLTVHFDRIHNPENCYQLRFEWLNTTPKLVDEAIIALGKETEHYGLKLVQVPIQEISKLPDGNPFTSLYRTRLCLNPVEFISSLGSLSAANTSSPLSSNSETPGSLIEEPQLYYHRYIVKSLGYIMDVSPISPVVSANLDVRYSWGKPYYENEQYVHKSGLSIVQIMADGEIVFMTNFLADSRMGSFSGTTNMVTPASAIGKPVAGNSMLLSQSPLMRGESTTSLPSFVSPTVLRKELRDLSRDADKLRALYLRAREAWVTKGRSEVNENLALASNGPASRPNSNSSTPRLFSHG</sequence>
<feature type="region of interest" description="Disordered" evidence="5">
    <location>
        <begin position="1295"/>
        <end position="1316"/>
    </location>
</feature>
<keyword evidence="8" id="KW-1185">Reference proteome</keyword>
<dbReference type="GO" id="GO:1990130">
    <property type="term" value="C:GATOR1 complex"/>
    <property type="evidence" value="ECO:0007669"/>
    <property type="project" value="TreeGrafter"/>
</dbReference>
<evidence type="ECO:0000313" key="7">
    <source>
        <dbReference type="EMBL" id="CDO52257.1"/>
    </source>
</evidence>
<evidence type="ECO:0000259" key="6">
    <source>
        <dbReference type="PROSITE" id="PS50186"/>
    </source>
</evidence>
<feature type="compositionally biased region" description="Polar residues" evidence="5">
    <location>
        <begin position="1341"/>
        <end position="1358"/>
    </location>
</feature>
<dbReference type="SUPFAM" id="SSF46785">
    <property type="entry name" value="Winged helix' DNA-binding domain"/>
    <property type="match status" value="1"/>
</dbReference>
<dbReference type="STRING" id="1173061.A0A0J9X648"/>
<dbReference type="InterPro" id="IPR036388">
    <property type="entry name" value="WH-like_DNA-bd_sf"/>
</dbReference>
<feature type="region of interest" description="Disordered" evidence="5">
    <location>
        <begin position="618"/>
        <end position="637"/>
    </location>
</feature>
<evidence type="ECO:0000313" key="8">
    <source>
        <dbReference type="Proteomes" id="UP000242525"/>
    </source>
</evidence>
<dbReference type="Pfam" id="PF12257">
    <property type="entry name" value="IML1"/>
    <property type="match status" value="1"/>
</dbReference>
<comment type="subcellular location">
    <subcellularLocation>
        <location evidence="1">Vacuole membrane</location>
        <topology evidence="1">Peripheral membrane protein</topology>
    </subcellularLocation>
</comment>
<dbReference type="InterPro" id="IPR000591">
    <property type="entry name" value="DEP_dom"/>
</dbReference>
<dbReference type="Proteomes" id="UP000242525">
    <property type="component" value="Unassembled WGS sequence"/>
</dbReference>
<dbReference type="PROSITE" id="PS50186">
    <property type="entry name" value="DEP"/>
    <property type="match status" value="1"/>
</dbReference>
<feature type="compositionally biased region" description="Polar residues" evidence="5">
    <location>
        <begin position="770"/>
        <end position="784"/>
    </location>
</feature>
<evidence type="ECO:0000256" key="1">
    <source>
        <dbReference type="ARBA" id="ARBA00004148"/>
    </source>
</evidence>
<dbReference type="GO" id="GO:1904262">
    <property type="term" value="P:negative regulation of TORC1 signaling"/>
    <property type="evidence" value="ECO:0007669"/>
    <property type="project" value="TreeGrafter"/>
</dbReference>
<dbReference type="Gene3D" id="1.10.10.10">
    <property type="entry name" value="Winged helix-like DNA-binding domain superfamily/Winged helix DNA-binding domain"/>
    <property type="match status" value="1"/>
</dbReference>
<feature type="region of interest" description="Disordered" evidence="5">
    <location>
        <begin position="1370"/>
        <end position="1392"/>
    </location>
</feature>
<comment type="caution">
    <text evidence="7">The sequence shown here is derived from an EMBL/GenBank/DDBJ whole genome shotgun (WGS) entry which is preliminary data.</text>
</comment>
<organism evidence="7 8">
    <name type="scientific">Geotrichum candidum</name>
    <name type="common">Oospora lactis</name>
    <name type="synonym">Dipodascus geotrichum</name>
    <dbReference type="NCBI Taxonomy" id="1173061"/>
    <lineage>
        <taxon>Eukaryota</taxon>
        <taxon>Fungi</taxon>
        <taxon>Dikarya</taxon>
        <taxon>Ascomycota</taxon>
        <taxon>Saccharomycotina</taxon>
        <taxon>Dipodascomycetes</taxon>
        <taxon>Dipodascales</taxon>
        <taxon>Dipodascaceae</taxon>
        <taxon>Geotrichum</taxon>
    </lineage>
</organism>
<feature type="region of interest" description="Disordered" evidence="5">
    <location>
        <begin position="1"/>
        <end position="32"/>
    </location>
</feature>
<feature type="region of interest" description="Disordered" evidence="5">
    <location>
        <begin position="770"/>
        <end position="798"/>
    </location>
</feature>
<dbReference type="SMART" id="SM00049">
    <property type="entry name" value="DEP"/>
    <property type="match status" value="1"/>
</dbReference>
<feature type="domain" description="DEP" evidence="6">
    <location>
        <begin position="1192"/>
        <end position="1267"/>
    </location>
</feature>
<feature type="region of interest" description="Disordered" evidence="5">
    <location>
        <begin position="697"/>
        <end position="726"/>
    </location>
</feature>
<dbReference type="InterPro" id="IPR027244">
    <property type="entry name" value="IML1"/>
</dbReference>